<reference evidence="2" key="1">
    <citation type="submission" date="2019-12" db="EMBL/GenBank/DDBJ databases">
        <authorList>
            <person name="Scholes J."/>
        </authorList>
    </citation>
    <scope>NUCLEOTIDE SEQUENCE</scope>
</reference>
<evidence type="ECO:0000256" key="1">
    <source>
        <dbReference type="SAM" id="Phobius"/>
    </source>
</evidence>
<keyword evidence="1" id="KW-0472">Membrane</keyword>
<dbReference type="AlphaFoldDB" id="A0A9N7NPE1"/>
<dbReference type="EMBL" id="CACSLK010027843">
    <property type="protein sequence ID" value="CAA0834141.1"/>
    <property type="molecule type" value="Genomic_DNA"/>
</dbReference>
<accession>A0A9N7NPE1</accession>
<evidence type="ECO:0000313" key="2">
    <source>
        <dbReference type="EMBL" id="CAA0834141.1"/>
    </source>
</evidence>
<protein>
    <submittedName>
        <fullName evidence="2">Uncharacterized protein</fullName>
    </submittedName>
</protein>
<keyword evidence="1" id="KW-1133">Transmembrane helix</keyword>
<dbReference type="Proteomes" id="UP001153555">
    <property type="component" value="Unassembled WGS sequence"/>
</dbReference>
<keyword evidence="1" id="KW-0812">Transmembrane</keyword>
<feature type="non-terminal residue" evidence="2">
    <location>
        <position position="1"/>
    </location>
</feature>
<organism evidence="2 3">
    <name type="scientific">Striga hermonthica</name>
    <name type="common">Purple witchweed</name>
    <name type="synonym">Buchnera hermonthica</name>
    <dbReference type="NCBI Taxonomy" id="68872"/>
    <lineage>
        <taxon>Eukaryota</taxon>
        <taxon>Viridiplantae</taxon>
        <taxon>Streptophyta</taxon>
        <taxon>Embryophyta</taxon>
        <taxon>Tracheophyta</taxon>
        <taxon>Spermatophyta</taxon>
        <taxon>Magnoliopsida</taxon>
        <taxon>eudicotyledons</taxon>
        <taxon>Gunneridae</taxon>
        <taxon>Pentapetalae</taxon>
        <taxon>asterids</taxon>
        <taxon>lamiids</taxon>
        <taxon>Lamiales</taxon>
        <taxon>Orobanchaceae</taxon>
        <taxon>Buchnereae</taxon>
        <taxon>Striga</taxon>
    </lineage>
</organism>
<comment type="caution">
    <text evidence="2">The sequence shown here is derived from an EMBL/GenBank/DDBJ whole genome shotgun (WGS) entry which is preliminary data.</text>
</comment>
<gene>
    <name evidence="2" type="ORF">SHERM_29382</name>
</gene>
<keyword evidence="3" id="KW-1185">Reference proteome</keyword>
<name>A0A9N7NPE1_STRHE</name>
<proteinExistence type="predicted"/>
<sequence length="70" mass="7508">LLAVFSSQRPSAVASAPTTPMCVPTVPSHARPCQRAARGPIQAFFIIFAEPLCVPLTCLTLFYVLSLCMV</sequence>
<feature type="non-terminal residue" evidence="2">
    <location>
        <position position="70"/>
    </location>
</feature>
<evidence type="ECO:0000313" key="3">
    <source>
        <dbReference type="Proteomes" id="UP001153555"/>
    </source>
</evidence>
<feature type="transmembrane region" description="Helical" evidence="1">
    <location>
        <begin position="44"/>
        <end position="65"/>
    </location>
</feature>